<dbReference type="RefSeq" id="WP_123224041.1">
    <property type="nucleotide sequence ID" value="NZ_RJSF01000043.1"/>
</dbReference>
<feature type="compositionally biased region" description="Basic and acidic residues" evidence="1">
    <location>
        <begin position="1"/>
        <end position="10"/>
    </location>
</feature>
<sequence length="70" mass="7768">MSGDTHRSAEGEDATPPVAQDDFAEFAEPPRHRPPEEALQERPSEPEADSAQSEVDDVIARLRRKRAEEG</sequence>
<organism evidence="2 3">
    <name type="scientific">Nocardioides pocheonensis</name>
    <dbReference type="NCBI Taxonomy" id="661485"/>
    <lineage>
        <taxon>Bacteria</taxon>
        <taxon>Bacillati</taxon>
        <taxon>Actinomycetota</taxon>
        <taxon>Actinomycetes</taxon>
        <taxon>Propionibacteriales</taxon>
        <taxon>Nocardioidaceae</taxon>
        <taxon>Nocardioides</taxon>
    </lineage>
</organism>
<feature type="region of interest" description="Disordered" evidence="1">
    <location>
        <begin position="1"/>
        <end position="58"/>
    </location>
</feature>
<accession>A0A3N0GKQ8</accession>
<name>A0A3N0GKQ8_9ACTN</name>
<comment type="caution">
    <text evidence="2">The sequence shown here is derived from an EMBL/GenBank/DDBJ whole genome shotgun (WGS) entry which is preliminary data.</text>
</comment>
<evidence type="ECO:0000313" key="2">
    <source>
        <dbReference type="EMBL" id="RNM13067.1"/>
    </source>
</evidence>
<gene>
    <name evidence="2" type="ORF">EFL26_16710</name>
</gene>
<dbReference type="Proteomes" id="UP000279994">
    <property type="component" value="Unassembled WGS sequence"/>
</dbReference>
<evidence type="ECO:0000256" key="1">
    <source>
        <dbReference type="SAM" id="MobiDB-lite"/>
    </source>
</evidence>
<keyword evidence="3" id="KW-1185">Reference proteome</keyword>
<dbReference type="AlphaFoldDB" id="A0A3N0GKQ8"/>
<protein>
    <submittedName>
        <fullName evidence="2">Uncharacterized protein</fullName>
    </submittedName>
</protein>
<reference evidence="2 3" key="1">
    <citation type="submission" date="2018-11" db="EMBL/GenBank/DDBJ databases">
        <authorList>
            <person name="Li F."/>
        </authorList>
    </citation>
    <scope>NUCLEOTIDE SEQUENCE [LARGE SCALE GENOMIC DNA]</scope>
    <source>
        <strain evidence="2 3">Gsoil 818</strain>
    </source>
</reference>
<proteinExistence type="predicted"/>
<feature type="compositionally biased region" description="Basic and acidic residues" evidence="1">
    <location>
        <begin position="28"/>
        <end position="45"/>
    </location>
</feature>
<evidence type="ECO:0000313" key="3">
    <source>
        <dbReference type="Proteomes" id="UP000279994"/>
    </source>
</evidence>
<dbReference type="EMBL" id="RJSF01000043">
    <property type="protein sequence ID" value="RNM13067.1"/>
    <property type="molecule type" value="Genomic_DNA"/>
</dbReference>